<sequence>MTRPSVRLLAWATLVGTFVLNLQGTLVRATGSGDGCGPNWPLCHGNVVPVDPGFSTLMEYGHRQLTIAVGLLGLVLLVQAVRHRRRHPGVLAAVLVAAAFFAAQALVGRITVVWELTGDSADPLRALILPTHLVNSFSQLAALALAVLYAGPRAPGRWRMRERAGTAGILLVSAVAFYGLVFTGGISALGDLYAPADSVAEGAALDFSPDAPWPARVRLTHPVLAMVLAFVLLGGAAAVPGLRRTWRVTRLAAWLGGVYLLQLVVGTWNLLALAPLPLSALHQALAMVAFALFAVLAAVALGGGDEGSMSSAAPERAGRAPAADQAD</sequence>
<proteinExistence type="predicted"/>
<feature type="transmembrane region" description="Helical" evidence="13">
    <location>
        <begin position="251"/>
        <end position="274"/>
    </location>
</feature>
<evidence type="ECO:0000256" key="3">
    <source>
        <dbReference type="ARBA" id="ARBA00022692"/>
    </source>
</evidence>
<name>A0A411YD18_9ACTN</name>
<dbReference type="GO" id="GO:0006784">
    <property type="term" value="P:heme A biosynthetic process"/>
    <property type="evidence" value="ECO:0007669"/>
    <property type="project" value="InterPro"/>
</dbReference>
<reference evidence="14 15" key="1">
    <citation type="submission" date="2019-01" db="EMBL/GenBank/DDBJ databases">
        <title>Egibacter rhizosphaerae EGI 80759T.</title>
        <authorList>
            <person name="Chen D.-D."/>
            <person name="Tian Y."/>
            <person name="Jiao J.-Y."/>
            <person name="Zhang X.-T."/>
            <person name="Zhang Y.-G."/>
            <person name="Zhang Y."/>
            <person name="Xiao M."/>
            <person name="Shu W.-S."/>
            <person name="Li W.-J."/>
        </authorList>
    </citation>
    <scope>NUCLEOTIDE SEQUENCE [LARGE SCALE GENOMIC DNA]</scope>
    <source>
        <strain evidence="14 15">EGI 80759</strain>
    </source>
</reference>
<feature type="transmembrane region" description="Helical" evidence="13">
    <location>
        <begin position="90"/>
        <end position="112"/>
    </location>
</feature>
<evidence type="ECO:0000256" key="2">
    <source>
        <dbReference type="ARBA" id="ARBA00022475"/>
    </source>
</evidence>
<dbReference type="KEGG" id="erz:ER308_05550"/>
<organism evidence="14 15">
    <name type="scientific">Egibacter rhizosphaerae</name>
    <dbReference type="NCBI Taxonomy" id="1670831"/>
    <lineage>
        <taxon>Bacteria</taxon>
        <taxon>Bacillati</taxon>
        <taxon>Actinomycetota</taxon>
        <taxon>Nitriliruptoria</taxon>
        <taxon>Egibacterales</taxon>
        <taxon>Egibacteraceae</taxon>
        <taxon>Egibacter</taxon>
    </lineage>
</organism>
<comment type="subcellular location">
    <subcellularLocation>
        <location evidence="1">Membrane</location>
        <topology evidence="1">Multi-pass membrane protein</topology>
    </subcellularLocation>
</comment>
<evidence type="ECO:0000256" key="9">
    <source>
        <dbReference type="ARBA" id="ARBA00023136"/>
    </source>
</evidence>
<feature type="transmembrane region" description="Helical" evidence="13">
    <location>
        <begin position="280"/>
        <end position="301"/>
    </location>
</feature>
<evidence type="ECO:0000256" key="5">
    <source>
        <dbReference type="ARBA" id="ARBA00022989"/>
    </source>
</evidence>
<evidence type="ECO:0000313" key="14">
    <source>
        <dbReference type="EMBL" id="QBI19062.1"/>
    </source>
</evidence>
<feature type="transmembrane region" description="Helical" evidence="13">
    <location>
        <begin position="219"/>
        <end position="239"/>
    </location>
</feature>
<evidence type="ECO:0000256" key="13">
    <source>
        <dbReference type="SAM" id="Phobius"/>
    </source>
</evidence>
<accession>A0A411YD18</accession>
<dbReference type="EMBL" id="CP036402">
    <property type="protein sequence ID" value="QBI19062.1"/>
    <property type="molecule type" value="Genomic_DNA"/>
</dbReference>
<evidence type="ECO:0000256" key="11">
    <source>
        <dbReference type="ARBA" id="ARBA00023444"/>
    </source>
</evidence>
<keyword evidence="6" id="KW-0560">Oxidoreductase</keyword>
<feature type="compositionally biased region" description="Low complexity" evidence="12">
    <location>
        <begin position="312"/>
        <end position="327"/>
    </location>
</feature>
<dbReference type="OrthoDB" id="5241540at2"/>
<dbReference type="InterPro" id="IPR050450">
    <property type="entry name" value="COX15/CtaA_HemeA_synthase"/>
</dbReference>
<evidence type="ECO:0008006" key="16">
    <source>
        <dbReference type="Google" id="ProtNLM"/>
    </source>
</evidence>
<evidence type="ECO:0000256" key="7">
    <source>
        <dbReference type="ARBA" id="ARBA00023004"/>
    </source>
</evidence>
<protein>
    <recommendedName>
        <fullName evidence="16">Heme A synthase</fullName>
    </recommendedName>
</protein>
<keyword evidence="10" id="KW-1015">Disulfide bond</keyword>
<dbReference type="AlphaFoldDB" id="A0A411YD18"/>
<evidence type="ECO:0000256" key="12">
    <source>
        <dbReference type="SAM" id="MobiDB-lite"/>
    </source>
</evidence>
<dbReference type="RefSeq" id="WP_131154059.1">
    <property type="nucleotide sequence ID" value="NZ_CP036402.1"/>
</dbReference>
<dbReference type="PANTHER" id="PTHR35457">
    <property type="entry name" value="HEME A SYNTHASE"/>
    <property type="match status" value="1"/>
</dbReference>
<keyword evidence="5 13" id="KW-1133">Transmembrane helix</keyword>
<dbReference type="GO" id="GO:0046872">
    <property type="term" value="F:metal ion binding"/>
    <property type="evidence" value="ECO:0007669"/>
    <property type="project" value="UniProtKB-KW"/>
</dbReference>
<evidence type="ECO:0000313" key="15">
    <source>
        <dbReference type="Proteomes" id="UP000291469"/>
    </source>
</evidence>
<dbReference type="InterPro" id="IPR003780">
    <property type="entry name" value="COX15/CtaA_fam"/>
</dbReference>
<keyword evidence="4" id="KW-0479">Metal-binding</keyword>
<keyword evidence="7" id="KW-0408">Iron</keyword>
<dbReference type="PANTHER" id="PTHR35457:SF1">
    <property type="entry name" value="HEME A SYNTHASE"/>
    <property type="match status" value="1"/>
</dbReference>
<keyword evidence="2" id="KW-1003">Cell membrane</keyword>
<evidence type="ECO:0000256" key="10">
    <source>
        <dbReference type="ARBA" id="ARBA00023157"/>
    </source>
</evidence>
<evidence type="ECO:0000256" key="4">
    <source>
        <dbReference type="ARBA" id="ARBA00022723"/>
    </source>
</evidence>
<dbReference type="GO" id="GO:0016491">
    <property type="term" value="F:oxidoreductase activity"/>
    <property type="evidence" value="ECO:0007669"/>
    <property type="project" value="UniProtKB-KW"/>
</dbReference>
<evidence type="ECO:0000256" key="8">
    <source>
        <dbReference type="ARBA" id="ARBA00023133"/>
    </source>
</evidence>
<keyword evidence="9 13" id="KW-0472">Membrane</keyword>
<feature type="transmembrane region" description="Helical" evidence="13">
    <location>
        <begin position="132"/>
        <end position="152"/>
    </location>
</feature>
<dbReference type="Pfam" id="PF02628">
    <property type="entry name" value="COX15-CtaA"/>
    <property type="match status" value="1"/>
</dbReference>
<evidence type="ECO:0000256" key="6">
    <source>
        <dbReference type="ARBA" id="ARBA00023002"/>
    </source>
</evidence>
<evidence type="ECO:0000256" key="1">
    <source>
        <dbReference type="ARBA" id="ARBA00004141"/>
    </source>
</evidence>
<dbReference type="GO" id="GO:0016020">
    <property type="term" value="C:membrane"/>
    <property type="evidence" value="ECO:0007669"/>
    <property type="project" value="UniProtKB-SubCell"/>
</dbReference>
<dbReference type="Proteomes" id="UP000291469">
    <property type="component" value="Chromosome"/>
</dbReference>
<feature type="region of interest" description="Disordered" evidence="12">
    <location>
        <begin position="308"/>
        <end position="327"/>
    </location>
</feature>
<feature type="transmembrane region" description="Helical" evidence="13">
    <location>
        <begin position="60"/>
        <end position="78"/>
    </location>
</feature>
<keyword evidence="3 13" id="KW-0812">Transmembrane</keyword>
<gene>
    <name evidence="14" type="ORF">ER308_05550</name>
</gene>
<keyword evidence="8" id="KW-0350">Heme biosynthesis</keyword>
<feature type="transmembrane region" description="Helical" evidence="13">
    <location>
        <begin position="164"/>
        <end position="189"/>
    </location>
</feature>
<comment type="pathway">
    <text evidence="11">Porphyrin-containing compound metabolism.</text>
</comment>
<keyword evidence="15" id="KW-1185">Reference proteome</keyword>